<evidence type="ECO:0008006" key="8">
    <source>
        <dbReference type="Google" id="ProtNLM"/>
    </source>
</evidence>
<dbReference type="InterPro" id="IPR027417">
    <property type="entry name" value="P-loop_NTPase"/>
</dbReference>
<dbReference type="SUPFAM" id="SSF52540">
    <property type="entry name" value="P-loop containing nucleoside triphosphate hydrolases"/>
    <property type="match status" value="1"/>
</dbReference>
<dbReference type="GO" id="GO:0009376">
    <property type="term" value="C:HslUV protease complex"/>
    <property type="evidence" value="ECO:0007669"/>
    <property type="project" value="TreeGrafter"/>
</dbReference>
<organism evidence="7">
    <name type="scientific">Lotharella globosa</name>
    <dbReference type="NCBI Taxonomy" id="91324"/>
    <lineage>
        <taxon>Eukaryota</taxon>
        <taxon>Sar</taxon>
        <taxon>Rhizaria</taxon>
        <taxon>Cercozoa</taxon>
        <taxon>Chlorarachniophyceae</taxon>
        <taxon>Lotharella</taxon>
    </lineage>
</organism>
<evidence type="ECO:0000259" key="5">
    <source>
        <dbReference type="SMART" id="SM00382"/>
    </source>
</evidence>
<evidence type="ECO:0000256" key="1">
    <source>
        <dbReference type="ARBA" id="ARBA00022741"/>
    </source>
</evidence>
<keyword evidence="1" id="KW-0547">Nucleotide-binding</keyword>
<dbReference type="InterPro" id="IPR019489">
    <property type="entry name" value="Clp_ATPase_C"/>
</dbReference>
<keyword evidence="4" id="KW-0732">Signal</keyword>
<dbReference type="Gene3D" id="1.10.8.60">
    <property type="match status" value="1"/>
</dbReference>
<reference evidence="7" key="1">
    <citation type="submission" date="2021-01" db="EMBL/GenBank/DDBJ databases">
        <authorList>
            <person name="Corre E."/>
            <person name="Pelletier E."/>
            <person name="Niang G."/>
            <person name="Scheremetjew M."/>
            <person name="Finn R."/>
            <person name="Kale V."/>
            <person name="Holt S."/>
            <person name="Cochrane G."/>
            <person name="Meng A."/>
            <person name="Brown T."/>
            <person name="Cohen L."/>
        </authorList>
    </citation>
    <scope>NUCLEOTIDE SEQUENCE</scope>
    <source>
        <strain evidence="7">CCCM811</strain>
    </source>
</reference>
<dbReference type="InterPro" id="IPR050052">
    <property type="entry name" value="ATP-dep_Clp_protease_ClpX"/>
</dbReference>
<dbReference type="SMART" id="SM00382">
    <property type="entry name" value="AAA"/>
    <property type="match status" value="1"/>
</dbReference>
<dbReference type="EMBL" id="HBIV01042798">
    <property type="protein sequence ID" value="CAE0678297.1"/>
    <property type="molecule type" value="Transcribed_RNA"/>
</dbReference>
<keyword evidence="2" id="KW-0067">ATP-binding</keyword>
<gene>
    <name evidence="7" type="ORF">LGLO00237_LOCUS30079</name>
</gene>
<evidence type="ECO:0000256" key="3">
    <source>
        <dbReference type="SAM" id="MobiDB-lite"/>
    </source>
</evidence>
<dbReference type="GO" id="GO:0016887">
    <property type="term" value="F:ATP hydrolysis activity"/>
    <property type="evidence" value="ECO:0007669"/>
    <property type="project" value="InterPro"/>
</dbReference>
<name>A0A7S3ZC53_9EUKA</name>
<dbReference type="InterPro" id="IPR003593">
    <property type="entry name" value="AAA+_ATPase"/>
</dbReference>
<feature type="chain" id="PRO_5030993900" description="AAA+ ATPase domain-containing protein" evidence="4">
    <location>
        <begin position="22"/>
        <end position="638"/>
    </location>
</feature>
<accession>A0A7S3ZC53</accession>
<evidence type="ECO:0000256" key="4">
    <source>
        <dbReference type="SAM" id="SignalP"/>
    </source>
</evidence>
<dbReference type="InterPro" id="IPR003959">
    <property type="entry name" value="ATPase_AAA_core"/>
</dbReference>
<dbReference type="PANTHER" id="PTHR48102:SF3">
    <property type="entry name" value="ATP-DEPENDENT PROTEASE ATPASE SUBUNIT HSLU"/>
    <property type="match status" value="1"/>
</dbReference>
<evidence type="ECO:0000313" key="7">
    <source>
        <dbReference type="EMBL" id="CAE0678297.1"/>
    </source>
</evidence>
<dbReference type="Pfam" id="PF07724">
    <property type="entry name" value="AAA_2"/>
    <property type="match status" value="1"/>
</dbReference>
<protein>
    <recommendedName>
        <fullName evidence="8">AAA+ ATPase domain-containing protein</fullName>
    </recommendedName>
</protein>
<dbReference type="PANTHER" id="PTHR48102">
    <property type="entry name" value="ATP-DEPENDENT CLP PROTEASE ATP-BINDING SUBUNIT CLPX-LIKE, MITOCHONDRIAL-RELATED"/>
    <property type="match status" value="1"/>
</dbReference>
<dbReference type="GO" id="GO:0051603">
    <property type="term" value="P:proteolysis involved in protein catabolic process"/>
    <property type="evidence" value="ECO:0007669"/>
    <property type="project" value="TreeGrafter"/>
</dbReference>
<feature type="region of interest" description="Disordered" evidence="3">
    <location>
        <begin position="376"/>
        <end position="399"/>
    </location>
</feature>
<evidence type="ECO:0000256" key="2">
    <source>
        <dbReference type="ARBA" id="ARBA00022840"/>
    </source>
</evidence>
<dbReference type="GO" id="GO:0005524">
    <property type="term" value="F:ATP binding"/>
    <property type="evidence" value="ECO:0007669"/>
    <property type="project" value="UniProtKB-KW"/>
</dbReference>
<dbReference type="AlphaFoldDB" id="A0A7S3ZC53"/>
<sequence>MAVGKGVATVALLLVVSSILGLSGLSKSKLSKSSLITSDISRSSRFVSLQSSGRLGMRYGKHQCSRRRLVRRSVFGDGGDDEPQDPDESLPDLLKQLMKKAADGKLPGDTQITFMDADKFAHLQDLKRKRQKKEEAVEKEREGRTSEALERIKNFDYRPKEIRDYLDRFVIKQSDAKKVLSIAICDHYNHVRRILEDPASARRDYTKPNVLLLGPTGVGKTYLMRNIAEFIGVPFVKADATKFSETGIVGRDAEDLVRDLVDKANGDKQLAEIGIIYIDEVDKIANPPKNDVTTTSGSTFNTRGVQNNLLKLMEDTEVSLQNPMAPQSLKSLLEQGGKEDKAVRTKNILFIFSGAFNGLNEKLKKEHGQEDMISSMFPHFGSRYDDDDEEEERPKRRSYLDKATTRDFIEAGMEPEFIGRVPVRCALQALLAEDLLHIMTSSEGSVLRQLEEDFKGYGIDLKFTDEALQEVAERSEAEQTGARGIVTVLENTLREFKFELPSLPFKEFTVDNQTVVDPKWMLGKMIESVNQTEVRVNDLVSFAEQFGRQHDPVQIVFSPEATVYLANLCVEKDWQMRSYCTHIFKGLPETLKRIYLETGQDLFVITREMAENPQEEMTVWLTLLDRSFEAERVDLTII</sequence>
<feature type="domain" description="AAA+ ATPase" evidence="5">
    <location>
        <begin position="206"/>
        <end position="404"/>
    </location>
</feature>
<dbReference type="Pfam" id="PF10431">
    <property type="entry name" value="ClpB_D2-small"/>
    <property type="match status" value="1"/>
</dbReference>
<proteinExistence type="predicted"/>
<dbReference type="SMART" id="SM01086">
    <property type="entry name" value="ClpB_D2-small"/>
    <property type="match status" value="1"/>
</dbReference>
<dbReference type="Gene3D" id="3.40.50.300">
    <property type="entry name" value="P-loop containing nucleotide triphosphate hydrolases"/>
    <property type="match status" value="1"/>
</dbReference>
<feature type="domain" description="Clp ATPase C-terminal" evidence="6">
    <location>
        <begin position="430"/>
        <end position="516"/>
    </location>
</feature>
<feature type="signal peptide" evidence="4">
    <location>
        <begin position="1"/>
        <end position="21"/>
    </location>
</feature>
<evidence type="ECO:0000259" key="6">
    <source>
        <dbReference type="SMART" id="SM01086"/>
    </source>
</evidence>